<feature type="compositionally biased region" description="Basic and acidic residues" evidence="2">
    <location>
        <begin position="136"/>
        <end position="145"/>
    </location>
</feature>
<dbReference type="AlphaFoldDB" id="A0A1I7FTR4"/>
<proteinExistence type="inferred from homology"/>
<comment type="similarity">
    <text evidence="1">Belongs to the DnaB/DnaD family.</text>
</comment>
<feature type="transmembrane region" description="Helical" evidence="3">
    <location>
        <begin position="20"/>
        <end position="41"/>
    </location>
</feature>
<protein>
    <submittedName>
        <fullName evidence="5">DnaD and phage-associated domain-containing protein</fullName>
    </submittedName>
</protein>
<accession>A0A1I7FTR4</accession>
<evidence type="ECO:0000313" key="6">
    <source>
        <dbReference type="Proteomes" id="UP000183508"/>
    </source>
</evidence>
<evidence type="ECO:0000256" key="3">
    <source>
        <dbReference type="SAM" id="Phobius"/>
    </source>
</evidence>
<dbReference type="RefSeq" id="WP_074949071.1">
    <property type="nucleotide sequence ID" value="NZ_FPBV01000001.1"/>
</dbReference>
<evidence type="ECO:0000313" key="5">
    <source>
        <dbReference type="EMBL" id="SFU39563.1"/>
    </source>
</evidence>
<keyword evidence="3" id="KW-1133">Transmembrane helix</keyword>
<dbReference type="PANTHER" id="PTHR37293:SF7">
    <property type="entry name" value="HYPOTHETICAL PHAGE PROTEIN"/>
    <property type="match status" value="1"/>
</dbReference>
<evidence type="ECO:0000259" key="4">
    <source>
        <dbReference type="Pfam" id="PF07261"/>
    </source>
</evidence>
<gene>
    <name evidence="5" type="ORF">SAMN05421543_101450</name>
</gene>
<dbReference type="NCBIfam" id="TIGR01446">
    <property type="entry name" value="DnaD_dom"/>
    <property type="match status" value="1"/>
</dbReference>
<feature type="domain" description="DnaB/C C-terminal" evidence="4">
    <location>
        <begin position="207"/>
        <end position="265"/>
    </location>
</feature>
<organism evidence="5 6">
    <name type="scientific">Alicyclobacillus macrosporangiidus</name>
    <dbReference type="NCBI Taxonomy" id="392015"/>
    <lineage>
        <taxon>Bacteria</taxon>
        <taxon>Bacillati</taxon>
        <taxon>Bacillota</taxon>
        <taxon>Bacilli</taxon>
        <taxon>Bacillales</taxon>
        <taxon>Alicyclobacillaceae</taxon>
        <taxon>Alicyclobacillus</taxon>
    </lineage>
</organism>
<feature type="region of interest" description="Disordered" evidence="2">
    <location>
        <begin position="112"/>
        <end position="198"/>
    </location>
</feature>
<dbReference type="Pfam" id="PF07261">
    <property type="entry name" value="DnaB_2"/>
    <property type="match status" value="1"/>
</dbReference>
<evidence type="ECO:0000256" key="2">
    <source>
        <dbReference type="SAM" id="MobiDB-lite"/>
    </source>
</evidence>
<evidence type="ECO:0000256" key="1">
    <source>
        <dbReference type="ARBA" id="ARBA00093462"/>
    </source>
</evidence>
<dbReference type="Proteomes" id="UP000183508">
    <property type="component" value="Unassembled WGS sequence"/>
</dbReference>
<dbReference type="PANTHER" id="PTHR37293">
    <property type="entry name" value="PHAGE REPLICATION PROTEIN-RELATED"/>
    <property type="match status" value="1"/>
</dbReference>
<dbReference type="InterPro" id="IPR034829">
    <property type="entry name" value="DnaD-like_sf"/>
</dbReference>
<name>A0A1I7FTR4_9BACL</name>
<keyword evidence="6" id="KW-1185">Reference proteome</keyword>
<feature type="compositionally biased region" description="Low complexity" evidence="2">
    <location>
        <begin position="189"/>
        <end position="198"/>
    </location>
</feature>
<dbReference type="STRING" id="392015.SAMN05421543_101450"/>
<dbReference type="InterPro" id="IPR006343">
    <property type="entry name" value="DnaB/C_C"/>
</dbReference>
<feature type="region of interest" description="Disordered" evidence="2">
    <location>
        <begin position="265"/>
        <end position="301"/>
    </location>
</feature>
<reference evidence="6" key="1">
    <citation type="submission" date="2016-10" db="EMBL/GenBank/DDBJ databases">
        <authorList>
            <person name="Varghese N."/>
        </authorList>
    </citation>
    <scope>NUCLEOTIDE SEQUENCE [LARGE SCALE GENOMIC DNA]</scope>
    <source>
        <strain evidence="6">DSM 17980</strain>
    </source>
</reference>
<dbReference type="Gene3D" id="1.10.10.630">
    <property type="entry name" value="DnaD domain-like"/>
    <property type="match status" value="1"/>
</dbReference>
<feature type="compositionally biased region" description="Polar residues" evidence="2">
    <location>
        <begin position="122"/>
        <end position="135"/>
    </location>
</feature>
<keyword evidence="3" id="KW-0812">Transmembrane</keyword>
<sequence>MAWIESHSSLGHHPKTKRLARALGVNLPTAVGMLHFLWWWAVEYAKDGDLSDFDAAEIAEELYWDGDPDELLNALISAGFLDRTDDGSLVIHDWYDYAGKLIEDIEKKRQQNAERQRRFRSKQQSTKHNADSNASRNDDVTRDSRVTVTHRNAPTLPNLTLPNQTRDKDNDDIRGSEELRDQERETESSAEGSSSLSSSNILARVAKAYESEIGVLSSMVQEELSAMVDEYPADWIEDAIRQAAVQNVRKLSYVRSILSNWQTEGRGALPRGQPRAAPSTRVRGRPDRSNEVLYSSEELGF</sequence>
<feature type="compositionally biased region" description="Basic and acidic residues" evidence="2">
    <location>
        <begin position="165"/>
        <end position="187"/>
    </location>
</feature>
<feature type="compositionally biased region" description="Polar residues" evidence="2">
    <location>
        <begin position="146"/>
        <end position="164"/>
    </location>
</feature>
<dbReference type="OrthoDB" id="7365718at2"/>
<dbReference type="InterPro" id="IPR053162">
    <property type="entry name" value="DnaD"/>
</dbReference>
<keyword evidence="3" id="KW-0472">Membrane</keyword>
<dbReference type="EMBL" id="FPBV01000001">
    <property type="protein sequence ID" value="SFU39563.1"/>
    <property type="molecule type" value="Genomic_DNA"/>
</dbReference>
<dbReference type="SUPFAM" id="SSF158499">
    <property type="entry name" value="DnaD domain-like"/>
    <property type="match status" value="1"/>
</dbReference>